<dbReference type="GO" id="GO:0005730">
    <property type="term" value="C:nucleolus"/>
    <property type="evidence" value="ECO:0007669"/>
    <property type="project" value="InterPro"/>
</dbReference>
<dbReference type="GO" id="GO:0044778">
    <property type="term" value="P:meiotic DNA integrity checkpoint signaling"/>
    <property type="evidence" value="ECO:0007669"/>
    <property type="project" value="TreeGrafter"/>
</dbReference>
<accession>A0A9P8NT61</accession>
<evidence type="ECO:0000256" key="1">
    <source>
        <dbReference type="ARBA" id="ARBA00004123"/>
    </source>
</evidence>
<comment type="subcellular location">
    <subcellularLocation>
        <location evidence="1">Nucleus</location>
    </subcellularLocation>
</comment>
<comment type="caution">
    <text evidence="5">The sequence shown here is derived from an EMBL/GenBank/DDBJ whole genome shotgun (WGS) entry which is preliminary data.</text>
</comment>
<evidence type="ECO:0000313" key="5">
    <source>
        <dbReference type="EMBL" id="KAH3659280.1"/>
    </source>
</evidence>
<sequence>MCVFRFTEQQLIIISSGLNEPTVWCKLDSSIFQLYEVDSARNNVIPFEINIEPLLQVLRNYEKSNVSSSLVIRLQRRPSNGGEIKNKAAASLALFYTEQISVTSNVSHSFNVPVRLLKMDSDLRIVEPTMDSMKLAMKLPVKIAPLLKRLERYRTSDLISIVGNQTGQLKFVIEEEQRKIMVQWKGQLDVLPDDDDSVPESWDSSVLRPVSLKVKLKHWNVGAKLMELCDAMSLIIHTQGGILHCYIDMDQKCDIAYYLNGYQTN</sequence>
<evidence type="ECO:0000313" key="6">
    <source>
        <dbReference type="Proteomes" id="UP000788993"/>
    </source>
</evidence>
<reference evidence="5" key="1">
    <citation type="journal article" date="2021" name="Open Biol.">
        <title>Shared evolutionary footprints suggest mitochondrial oxidative damage underlies multiple complex I losses in fungi.</title>
        <authorList>
            <person name="Schikora-Tamarit M.A."/>
            <person name="Marcet-Houben M."/>
            <person name="Nosek J."/>
            <person name="Gabaldon T."/>
        </authorList>
    </citation>
    <scope>NUCLEOTIDE SEQUENCE</scope>
    <source>
        <strain evidence="5">NCAIM Y.01608</strain>
    </source>
</reference>
<dbReference type="GO" id="GO:0006289">
    <property type="term" value="P:nucleotide-excision repair"/>
    <property type="evidence" value="ECO:0007669"/>
    <property type="project" value="TreeGrafter"/>
</dbReference>
<proteinExistence type="inferred from homology"/>
<comment type="similarity">
    <text evidence="2 4">Belongs to the HUS1 family.</text>
</comment>
<keyword evidence="3" id="KW-0539">Nucleus</keyword>
<dbReference type="PANTHER" id="PTHR12900:SF0">
    <property type="entry name" value="CHECKPOINT PROTEIN"/>
    <property type="match status" value="1"/>
</dbReference>
<dbReference type="PANTHER" id="PTHR12900">
    <property type="entry name" value="MITOTIC AND DNA DAMAGE CHECKPOINT PROTEIN HUS1"/>
    <property type="match status" value="1"/>
</dbReference>
<dbReference type="Gene3D" id="3.70.10.10">
    <property type="match status" value="1"/>
</dbReference>
<evidence type="ECO:0000256" key="3">
    <source>
        <dbReference type="ARBA" id="ARBA00023242"/>
    </source>
</evidence>
<reference evidence="5" key="2">
    <citation type="submission" date="2021-01" db="EMBL/GenBank/DDBJ databases">
        <authorList>
            <person name="Schikora-Tamarit M.A."/>
        </authorList>
    </citation>
    <scope>NUCLEOTIDE SEQUENCE</scope>
    <source>
        <strain evidence="5">NCAIM Y.01608</strain>
    </source>
</reference>
<dbReference type="AlphaFoldDB" id="A0A9P8NT61"/>
<dbReference type="GO" id="GO:0000723">
    <property type="term" value="P:telomere maintenance"/>
    <property type="evidence" value="ECO:0007669"/>
    <property type="project" value="TreeGrafter"/>
</dbReference>
<dbReference type="InterPro" id="IPR007150">
    <property type="entry name" value="HUS1/Mec3"/>
</dbReference>
<gene>
    <name evidence="5" type="ORF">OGATHE_006164</name>
</gene>
<organism evidence="5 6">
    <name type="scientific">Ogataea polymorpha</name>
    <dbReference type="NCBI Taxonomy" id="460523"/>
    <lineage>
        <taxon>Eukaryota</taxon>
        <taxon>Fungi</taxon>
        <taxon>Dikarya</taxon>
        <taxon>Ascomycota</taxon>
        <taxon>Saccharomycotina</taxon>
        <taxon>Pichiomycetes</taxon>
        <taxon>Pichiales</taxon>
        <taxon>Pichiaceae</taxon>
        <taxon>Ogataea</taxon>
    </lineage>
</organism>
<dbReference type="EMBL" id="JAEUBD010001540">
    <property type="protein sequence ID" value="KAH3659280.1"/>
    <property type="molecule type" value="Genomic_DNA"/>
</dbReference>
<evidence type="ECO:0000256" key="4">
    <source>
        <dbReference type="PIRNR" id="PIRNR011312"/>
    </source>
</evidence>
<evidence type="ECO:0000256" key="2">
    <source>
        <dbReference type="ARBA" id="ARBA00005563"/>
    </source>
</evidence>
<dbReference type="GO" id="GO:0031573">
    <property type="term" value="P:mitotic intra-S DNA damage checkpoint signaling"/>
    <property type="evidence" value="ECO:0007669"/>
    <property type="project" value="TreeGrafter"/>
</dbReference>
<dbReference type="InterPro" id="IPR016580">
    <property type="entry name" value="HUS1"/>
</dbReference>
<dbReference type="GO" id="GO:0035861">
    <property type="term" value="C:site of double-strand break"/>
    <property type="evidence" value="ECO:0007669"/>
    <property type="project" value="TreeGrafter"/>
</dbReference>
<dbReference type="PIRSF" id="PIRSF011312">
    <property type="entry name" value="Cell_cycle_HUS1"/>
    <property type="match status" value="1"/>
</dbReference>
<keyword evidence="6" id="KW-1185">Reference proteome</keyword>
<dbReference type="GO" id="GO:0000724">
    <property type="term" value="P:double-strand break repair via homologous recombination"/>
    <property type="evidence" value="ECO:0007669"/>
    <property type="project" value="TreeGrafter"/>
</dbReference>
<name>A0A9P8NT61_9ASCO</name>
<dbReference type="GO" id="GO:0030896">
    <property type="term" value="C:checkpoint clamp complex"/>
    <property type="evidence" value="ECO:0007669"/>
    <property type="project" value="InterPro"/>
</dbReference>
<dbReference type="GO" id="GO:0033314">
    <property type="term" value="P:mitotic DNA replication checkpoint signaling"/>
    <property type="evidence" value="ECO:0007669"/>
    <property type="project" value="TreeGrafter"/>
</dbReference>
<dbReference type="Proteomes" id="UP000788993">
    <property type="component" value="Unassembled WGS sequence"/>
</dbReference>
<dbReference type="Pfam" id="PF04005">
    <property type="entry name" value="Hus1"/>
    <property type="match status" value="1"/>
</dbReference>
<protein>
    <recommendedName>
        <fullName evidence="4">Checkpoint protein</fullName>
    </recommendedName>
</protein>